<keyword evidence="2" id="KW-0560">Oxidoreductase</keyword>
<organism evidence="3 4">
    <name type="scientific">Microlunatus phosphovorus (strain ATCC 700054 / DSM 10555 / JCM 9379 / NBRC 101784 / NCIMB 13414 / VKM Ac-1990 / NM-1)</name>
    <dbReference type="NCBI Taxonomy" id="1032480"/>
    <lineage>
        <taxon>Bacteria</taxon>
        <taxon>Bacillati</taxon>
        <taxon>Actinomycetota</taxon>
        <taxon>Actinomycetes</taxon>
        <taxon>Propionibacteriales</taxon>
        <taxon>Propionibacteriaceae</taxon>
        <taxon>Microlunatus</taxon>
    </lineage>
</organism>
<dbReference type="EMBL" id="AP012204">
    <property type="protein sequence ID" value="BAK36307.1"/>
    <property type="molecule type" value="Genomic_DNA"/>
</dbReference>
<comment type="similarity">
    <text evidence="1">Belongs to the short-chain dehydrogenases/reductases (SDR) family.</text>
</comment>
<dbReference type="Pfam" id="PF13561">
    <property type="entry name" value="adh_short_C2"/>
    <property type="match status" value="1"/>
</dbReference>
<dbReference type="HOGENOM" id="CLU_010194_1_1_11"/>
<dbReference type="STRING" id="1032480.MLP_32930"/>
<reference evidence="3 4" key="1">
    <citation type="submission" date="2011-05" db="EMBL/GenBank/DDBJ databases">
        <title>Whole genome sequence of Microlunatus phosphovorus NM-1.</title>
        <authorList>
            <person name="Hosoyama A."/>
            <person name="Sasaki K."/>
            <person name="Harada T."/>
            <person name="Igarashi R."/>
            <person name="Kawakoshi A."/>
            <person name="Sasagawa M."/>
            <person name="Fukada J."/>
            <person name="Nakamura S."/>
            <person name="Katano Y."/>
            <person name="Hanada S."/>
            <person name="Kamagata Y."/>
            <person name="Nakamura N."/>
            <person name="Yamazaki S."/>
            <person name="Fujita N."/>
        </authorList>
    </citation>
    <scope>NUCLEOTIDE SEQUENCE [LARGE SCALE GENOMIC DNA]</scope>
    <source>
        <strain evidence="4">ATCC 700054 / DSM 10555 / JCM 9379 / NBRC 101784 / NCIMB 13414 / VKM Ac-1990 / NM-1</strain>
    </source>
</reference>
<dbReference type="InterPro" id="IPR002347">
    <property type="entry name" value="SDR_fam"/>
</dbReference>
<dbReference type="PANTHER" id="PTHR42760:SF40">
    <property type="entry name" value="3-OXOACYL-[ACYL-CARRIER-PROTEIN] REDUCTASE, CHLOROPLASTIC"/>
    <property type="match status" value="1"/>
</dbReference>
<dbReference type="PRINTS" id="PR00081">
    <property type="entry name" value="GDHRDH"/>
</dbReference>
<dbReference type="eggNOG" id="COG1028">
    <property type="taxonomic scope" value="Bacteria"/>
</dbReference>
<dbReference type="GO" id="GO:0030497">
    <property type="term" value="P:fatty acid elongation"/>
    <property type="evidence" value="ECO:0007669"/>
    <property type="project" value="TreeGrafter"/>
</dbReference>
<dbReference type="PANTHER" id="PTHR42760">
    <property type="entry name" value="SHORT-CHAIN DEHYDROGENASES/REDUCTASES FAMILY MEMBER"/>
    <property type="match status" value="1"/>
</dbReference>
<evidence type="ECO:0000256" key="2">
    <source>
        <dbReference type="ARBA" id="ARBA00023002"/>
    </source>
</evidence>
<dbReference type="InterPro" id="IPR036291">
    <property type="entry name" value="NAD(P)-bd_dom_sf"/>
</dbReference>
<keyword evidence="4" id="KW-1185">Reference proteome</keyword>
<evidence type="ECO:0000256" key="1">
    <source>
        <dbReference type="ARBA" id="ARBA00006484"/>
    </source>
</evidence>
<evidence type="ECO:0000313" key="4">
    <source>
        <dbReference type="Proteomes" id="UP000007947"/>
    </source>
</evidence>
<accession>F5XM50</accession>
<dbReference type="SUPFAM" id="SSF51735">
    <property type="entry name" value="NAD(P)-binding Rossmann-fold domains"/>
    <property type="match status" value="1"/>
</dbReference>
<dbReference type="Gene3D" id="3.40.50.720">
    <property type="entry name" value="NAD(P)-binding Rossmann-like Domain"/>
    <property type="match status" value="1"/>
</dbReference>
<gene>
    <name evidence="3" type="ordered locus">MLP_32930</name>
</gene>
<name>F5XM50_MICPN</name>
<dbReference type="AlphaFoldDB" id="F5XM50"/>
<evidence type="ECO:0000313" key="3">
    <source>
        <dbReference type="EMBL" id="BAK36307.1"/>
    </source>
</evidence>
<dbReference type="KEGG" id="mph:MLP_32930"/>
<dbReference type="OrthoDB" id="286404at2"/>
<dbReference type="RefSeq" id="WP_013864170.1">
    <property type="nucleotide sequence ID" value="NC_015635.1"/>
</dbReference>
<proteinExistence type="inferred from homology"/>
<dbReference type="FunFam" id="3.40.50.720:FF:000084">
    <property type="entry name" value="Short-chain dehydrogenase reductase"/>
    <property type="match status" value="1"/>
</dbReference>
<dbReference type="GO" id="GO:0016616">
    <property type="term" value="F:oxidoreductase activity, acting on the CH-OH group of donors, NAD or NADP as acceptor"/>
    <property type="evidence" value="ECO:0007669"/>
    <property type="project" value="TreeGrafter"/>
</dbReference>
<dbReference type="Proteomes" id="UP000007947">
    <property type="component" value="Chromosome"/>
</dbReference>
<sequence length="254" mass="26548">MIADPIGKFTLTNRRALVTGASSGLGARIAATLSAAGAELVLTGRIQQRLQEVAAGLSGPATIVPGDLHHPGFRVSLIDQIRARHEDLHILVNCAGTCDNGPLESQALSDVTDIIDLDLVVAIDLCRLAAPLLVGRPGASVINIASIFGQISSGGGMAGYHAAKGGLITFTRHLAEQWGERGVRVNAIAPGFFPTPLTGELADPDQRRRIVARTLLKRTPTLDELEGPVLFLASDAASYVTGHILTVDGGWTAC</sequence>
<dbReference type="PRINTS" id="PR00080">
    <property type="entry name" value="SDRFAMILY"/>
</dbReference>
<protein>
    <submittedName>
        <fullName evidence="3">Oxidoreductase</fullName>
    </submittedName>
</protein>